<name>A0ABV3FCH7_9NOCA</name>
<evidence type="ECO:0000313" key="3">
    <source>
        <dbReference type="EMBL" id="MEV0365416.1"/>
    </source>
</evidence>
<dbReference type="RefSeq" id="WP_357981810.1">
    <property type="nucleotide sequence ID" value="NZ_JBFAIH010000014.1"/>
</dbReference>
<evidence type="ECO:0000256" key="1">
    <source>
        <dbReference type="SAM" id="MobiDB-lite"/>
    </source>
</evidence>
<dbReference type="Proteomes" id="UP001551658">
    <property type="component" value="Unassembled WGS sequence"/>
</dbReference>
<proteinExistence type="predicted"/>
<feature type="region of interest" description="Disordered" evidence="1">
    <location>
        <begin position="1"/>
        <end position="111"/>
    </location>
</feature>
<keyword evidence="4" id="KW-1185">Reference proteome</keyword>
<feature type="compositionally biased region" description="Low complexity" evidence="1">
    <location>
        <begin position="153"/>
        <end position="172"/>
    </location>
</feature>
<dbReference type="InterPro" id="IPR058489">
    <property type="entry name" value="DUF8176"/>
</dbReference>
<reference evidence="3 4" key="1">
    <citation type="submission" date="2024-06" db="EMBL/GenBank/DDBJ databases">
        <title>The Natural Products Discovery Center: Release of the First 8490 Sequenced Strains for Exploring Actinobacteria Biosynthetic Diversity.</title>
        <authorList>
            <person name="Kalkreuter E."/>
            <person name="Kautsar S.A."/>
            <person name="Yang D."/>
            <person name="Bader C.D."/>
            <person name="Teijaro C.N."/>
            <person name="Fluegel L."/>
            <person name="Davis C.M."/>
            <person name="Simpson J.R."/>
            <person name="Lauterbach L."/>
            <person name="Steele A.D."/>
            <person name="Gui C."/>
            <person name="Meng S."/>
            <person name="Li G."/>
            <person name="Viehrig K."/>
            <person name="Ye F."/>
            <person name="Su P."/>
            <person name="Kiefer A.F."/>
            <person name="Nichols A."/>
            <person name="Cepeda A.J."/>
            <person name="Yan W."/>
            <person name="Fan B."/>
            <person name="Jiang Y."/>
            <person name="Adhikari A."/>
            <person name="Zheng C.-J."/>
            <person name="Schuster L."/>
            <person name="Cowan T.M."/>
            <person name="Smanski M.J."/>
            <person name="Chevrette M.G."/>
            <person name="De Carvalho L.P.S."/>
            <person name="Shen B."/>
        </authorList>
    </citation>
    <scope>NUCLEOTIDE SEQUENCE [LARGE SCALE GENOMIC DNA]</scope>
    <source>
        <strain evidence="3 4">NPDC050671</strain>
    </source>
</reference>
<gene>
    <name evidence="3" type="ORF">AB0H72_22215</name>
</gene>
<protein>
    <recommendedName>
        <fullName evidence="2">DUF8176 domain-containing protein</fullName>
    </recommendedName>
</protein>
<feature type="domain" description="DUF8176" evidence="2">
    <location>
        <begin position="258"/>
        <end position="377"/>
    </location>
</feature>
<sequence>MDRPPSGPADGEQYPRDHTGPPGERDPRTSPEPGYADPDPPRGHTDPPGPWPPYPSPAPGYANQDPAAPHADLYRPHHGDPAGSAVPADSMPTEPIPVLRLPGWDSGNARYEGSWSDWVARASADAAESEGAAAEDPGVVPPPAVDTRPSSGAAAAAETTVATEAEPVAPTADTSPAGARERLRRRLTPPDHTTAAPLRVTAPTSGRSRVLPVLLGVAGVAALGAAAYVQFAIVGGDEPRAPAAAPGVTVPAAPGTDPHCVAERVGNTVQGNEPGGTDSGPSAIFGFQHAYYVARSGEQARALVAGDAAVPPAADIQRGIDTIPEGTTYCVRIAPGAFVGQYTVTVTEYRPGSAPLGYNPQLVTTMRIGDRTLITGIGPMP</sequence>
<organism evidence="3 4">
    <name type="scientific">Nocardia fusca</name>
    <dbReference type="NCBI Taxonomy" id="941183"/>
    <lineage>
        <taxon>Bacteria</taxon>
        <taxon>Bacillati</taxon>
        <taxon>Actinomycetota</taxon>
        <taxon>Actinomycetes</taxon>
        <taxon>Mycobacteriales</taxon>
        <taxon>Nocardiaceae</taxon>
        <taxon>Nocardia</taxon>
    </lineage>
</organism>
<dbReference type="EMBL" id="JBFAIH010000014">
    <property type="protein sequence ID" value="MEV0365416.1"/>
    <property type="molecule type" value="Genomic_DNA"/>
</dbReference>
<accession>A0ABV3FCH7</accession>
<comment type="caution">
    <text evidence="3">The sequence shown here is derived from an EMBL/GenBank/DDBJ whole genome shotgun (WGS) entry which is preliminary data.</text>
</comment>
<feature type="compositionally biased region" description="Low complexity" evidence="1">
    <location>
        <begin position="126"/>
        <end position="136"/>
    </location>
</feature>
<evidence type="ECO:0000259" key="2">
    <source>
        <dbReference type="Pfam" id="PF26527"/>
    </source>
</evidence>
<feature type="compositionally biased region" description="Pro residues" evidence="1">
    <location>
        <begin position="47"/>
        <end position="58"/>
    </location>
</feature>
<feature type="compositionally biased region" description="Basic and acidic residues" evidence="1">
    <location>
        <begin position="13"/>
        <end position="29"/>
    </location>
</feature>
<feature type="region of interest" description="Disordered" evidence="1">
    <location>
        <begin position="126"/>
        <end position="201"/>
    </location>
</feature>
<evidence type="ECO:0000313" key="4">
    <source>
        <dbReference type="Proteomes" id="UP001551658"/>
    </source>
</evidence>
<dbReference type="Pfam" id="PF26527">
    <property type="entry name" value="DUF8176"/>
    <property type="match status" value="1"/>
</dbReference>